<evidence type="ECO:0000256" key="5">
    <source>
        <dbReference type="ARBA" id="ARBA00011921"/>
    </source>
</evidence>
<dbReference type="InterPro" id="IPR011650">
    <property type="entry name" value="Peptidase_M20_dimer"/>
</dbReference>
<dbReference type="InterPro" id="IPR036264">
    <property type="entry name" value="Bact_exopeptidase_dim_dom"/>
</dbReference>
<dbReference type="SUPFAM" id="SSF55031">
    <property type="entry name" value="Bacterial exopeptidase dimerisation domain"/>
    <property type="match status" value="1"/>
</dbReference>
<evidence type="ECO:0000256" key="4">
    <source>
        <dbReference type="ARBA" id="ARBA00006247"/>
    </source>
</evidence>
<comment type="caution">
    <text evidence="16">The sequence shown here is derived from an EMBL/GenBank/DDBJ whole genome shotgun (WGS) entry which is preliminary data.</text>
</comment>
<name>K1LJU1_9LACT</name>
<evidence type="ECO:0000256" key="14">
    <source>
        <dbReference type="ARBA" id="ARBA00051301"/>
    </source>
</evidence>
<evidence type="ECO:0000256" key="2">
    <source>
        <dbReference type="ARBA" id="ARBA00001947"/>
    </source>
</evidence>
<dbReference type="PANTHER" id="PTHR43808">
    <property type="entry name" value="ACETYLORNITHINE DEACETYLASE"/>
    <property type="match status" value="1"/>
</dbReference>
<keyword evidence="11" id="KW-0220">Diaminopimelate biosynthesis</keyword>
<keyword evidence="13" id="KW-0170">Cobalt</keyword>
<dbReference type="Gene3D" id="3.30.70.360">
    <property type="match status" value="1"/>
</dbReference>
<dbReference type="NCBIfam" id="TIGR01910">
    <property type="entry name" value="DapE-ArgE"/>
    <property type="match status" value="1"/>
</dbReference>
<keyword evidence="17" id="KW-1185">Reference proteome</keyword>
<evidence type="ECO:0000256" key="9">
    <source>
        <dbReference type="ARBA" id="ARBA00022801"/>
    </source>
</evidence>
<dbReference type="NCBIfam" id="NF006365">
    <property type="entry name" value="PRK08588.1"/>
    <property type="match status" value="1"/>
</dbReference>
<keyword evidence="10" id="KW-0862">Zinc</keyword>
<dbReference type="SUPFAM" id="SSF53187">
    <property type="entry name" value="Zn-dependent exopeptidases"/>
    <property type="match status" value="1"/>
</dbReference>
<feature type="domain" description="Peptidase M20 dimerisation" evidence="15">
    <location>
        <begin position="174"/>
        <end position="282"/>
    </location>
</feature>
<dbReference type="GO" id="GO:0019877">
    <property type="term" value="P:diaminopimelate biosynthetic process"/>
    <property type="evidence" value="ECO:0007669"/>
    <property type="project" value="UniProtKB-KW"/>
</dbReference>
<dbReference type="GO" id="GO:0009014">
    <property type="term" value="F:succinyl-diaminopimelate desuccinylase activity"/>
    <property type="evidence" value="ECO:0007669"/>
    <property type="project" value="UniProtKB-EC"/>
</dbReference>
<dbReference type="GO" id="GO:0046872">
    <property type="term" value="F:metal ion binding"/>
    <property type="evidence" value="ECO:0007669"/>
    <property type="project" value="UniProtKB-KW"/>
</dbReference>
<dbReference type="PATRIC" id="fig|883111.3.peg.1071"/>
<dbReference type="AlphaFoldDB" id="K1LJU1"/>
<gene>
    <name evidence="16" type="ORF">HMPREF9706_01066</name>
</gene>
<dbReference type="HOGENOM" id="CLU_021802_2_2_9"/>
<dbReference type="Proteomes" id="UP000004465">
    <property type="component" value="Unassembled WGS sequence"/>
</dbReference>
<dbReference type="RefSeq" id="WP_006908387.1">
    <property type="nucleotide sequence ID" value="NZ_JH932292.1"/>
</dbReference>
<dbReference type="EC" id="3.5.1.18" evidence="5"/>
<accession>K1LJU1</accession>
<sequence>MKKEEKIKALQDIVRIKSVNDKEEEVAKYIQKLFKDHGIESELVEYAPGRSNLVAILEGRQAGKTLAISGHMDVVSAGDESEWTYPPFSGEIVDGKLYGRGSTDMKGGTIGLAIAMIELKESGQDFKGKIKYMATVGEEIGTVGAKFLTQKGYADDLDGLLIGEPSGPSMIVSTHKGSMSYKVTSVGKSSHSSMPEEGINAINQLNQFITKANARMQEITDQYENEKTGRTTHAITLIQGGTQINSIPEKAVLEGNIRSIAEYPNDKIEADLYQIIDEINQEIEGHLSIELTQNNFPVDKDDQSDLVKAIQSVVGSDVPVSGIGPTTDGAQFIFGKSDFDFAIYGPGEPTLPHQVNEFIKVEEYLDFIDIYQKVYLAYLN</sequence>
<comment type="similarity">
    <text evidence="4">Belongs to the peptidase M20A family.</text>
</comment>
<dbReference type="STRING" id="883111.HMPREF9706_01066"/>
<evidence type="ECO:0000256" key="8">
    <source>
        <dbReference type="ARBA" id="ARBA00022723"/>
    </source>
</evidence>
<evidence type="ECO:0000256" key="12">
    <source>
        <dbReference type="ARBA" id="ARBA00023154"/>
    </source>
</evidence>
<evidence type="ECO:0000256" key="1">
    <source>
        <dbReference type="ARBA" id="ARBA00001941"/>
    </source>
</evidence>
<evidence type="ECO:0000256" key="6">
    <source>
        <dbReference type="ARBA" id="ARBA00016853"/>
    </source>
</evidence>
<dbReference type="Gene3D" id="3.40.630.10">
    <property type="entry name" value="Zn peptidases"/>
    <property type="match status" value="1"/>
</dbReference>
<dbReference type="GO" id="GO:0009089">
    <property type="term" value="P:lysine biosynthetic process via diaminopimelate"/>
    <property type="evidence" value="ECO:0007669"/>
    <property type="project" value="UniProtKB-UniPathway"/>
</dbReference>
<dbReference type="InterPro" id="IPR002933">
    <property type="entry name" value="Peptidase_M20"/>
</dbReference>
<evidence type="ECO:0000256" key="11">
    <source>
        <dbReference type="ARBA" id="ARBA00022915"/>
    </source>
</evidence>
<keyword evidence="12" id="KW-0457">Lysine biosynthesis</keyword>
<proteinExistence type="inferred from homology"/>
<protein>
    <recommendedName>
        <fullName evidence="6">Probable succinyl-diaminopimelate desuccinylase</fullName>
        <ecNumber evidence="5">3.5.1.18</ecNumber>
    </recommendedName>
</protein>
<dbReference type="PANTHER" id="PTHR43808:SF8">
    <property type="entry name" value="PEPTIDASE M20 DIMERISATION DOMAIN-CONTAINING PROTEIN"/>
    <property type="match status" value="1"/>
</dbReference>
<dbReference type="OrthoDB" id="9792335at2"/>
<keyword evidence="9" id="KW-0378">Hydrolase</keyword>
<comment type="pathway">
    <text evidence="3">Amino-acid biosynthesis; L-lysine biosynthesis via DAP pathway; LL-2,6-diaminopimelate from (S)-tetrahydrodipicolinate (succinylase route): step 3/3.</text>
</comment>
<dbReference type="UniPathway" id="UPA00034">
    <property type="reaction ID" value="UER00021"/>
</dbReference>
<dbReference type="InterPro" id="IPR001261">
    <property type="entry name" value="ArgE/DapE_CS"/>
</dbReference>
<reference evidence="16 17" key="1">
    <citation type="submission" date="2012-07" db="EMBL/GenBank/DDBJ databases">
        <title>The Genome Sequence of Facklamia hominis CCUG 36813.</title>
        <authorList>
            <consortium name="The Broad Institute Genome Sequencing Platform"/>
            <person name="Earl A."/>
            <person name="Ward D."/>
            <person name="Feldgarden M."/>
            <person name="Gevers D."/>
            <person name="Huys G."/>
            <person name="Walker B."/>
            <person name="Young S.K."/>
            <person name="Zeng Q."/>
            <person name="Gargeya S."/>
            <person name="Fitzgerald M."/>
            <person name="Haas B."/>
            <person name="Abouelleil A."/>
            <person name="Alvarado L."/>
            <person name="Arachchi H.M."/>
            <person name="Berlin A.M."/>
            <person name="Chapman S.B."/>
            <person name="Goldberg J."/>
            <person name="Griggs A."/>
            <person name="Gujja S."/>
            <person name="Hansen M."/>
            <person name="Howarth C."/>
            <person name="Imamovic A."/>
            <person name="Larimer J."/>
            <person name="McCowen C."/>
            <person name="Montmayeur A."/>
            <person name="Murphy C."/>
            <person name="Neiman D."/>
            <person name="Pearson M."/>
            <person name="Priest M."/>
            <person name="Roberts A."/>
            <person name="Saif S."/>
            <person name="Shea T."/>
            <person name="Sisk P."/>
            <person name="Sykes S."/>
            <person name="Wortman J."/>
            <person name="Nusbaum C."/>
            <person name="Birren B."/>
        </authorList>
    </citation>
    <scope>NUCLEOTIDE SEQUENCE [LARGE SCALE GENOMIC DNA]</scope>
    <source>
        <strain evidence="16 17">CCUG 36813</strain>
    </source>
</reference>
<evidence type="ECO:0000256" key="10">
    <source>
        <dbReference type="ARBA" id="ARBA00022833"/>
    </source>
</evidence>
<evidence type="ECO:0000256" key="13">
    <source>
        <dbReference type="ARBA" id="ARBA00023285"/>
    </source>
</evidence>
<evidence type="ECO:0000313" key="17">
    <source>
        <dbReference type="Proteomes" id="UP000004465"/>
    </source>
</evidence>
<organism evidence="16 17">
    <name type="scientific">Facklamia hominis CCUG 36813</name>
    <dbReference type="NCBI Taxonomy" id="883111"/>
    <lineage>
        <taxon>Bacteria</taxon>
        <taxon>Bacillati</taxon>
        <taxon>Bacillota</taxon>
        <taxon>Bacilli</taxon>
        <taxon>Lactobacillales</taxon>
        <taxon>Aerococcaceae</taxon>
        <taxon>Facklamia</taxon>
    </lineage>
</organism>
<comment type="cofactor">
    <cofactor evidence="2">
        <name>Zn(2+)</name>
        <dbReference type="ChEBI" id="CHEBI:29105"/>
    </cofactor>
</comment>
<evidence type="ECO:0000256" key="3">
    <source>
        <dbReference type="ARBA" id="ARBA00005130"/>
    </source>
</evidence>
<evidence type="ECO:0000313" key="16">
    <source>
        <dbReference type="EMBL" id="EKB54876.1"/>
    </source>
</evidence>
<dbReference type="PROSITE" id="PS00758">
    <property type="entry name" value="ARGE_DAPE_CPG2_1"/>
    <property type="match status" value="1"/>
</dbReference>
<keyword evidence="8" id="KW-0479">Metal-binding</keyword>
<keyword evidence="7" id="KW-0028">Amino-acid biosynthesis</keyword>
<dbReference type="InterPro" id="IPR050072">
    <property type="entry name" value="Peptidase_M20A"/>
</dbReference>
<dbReference type="Pfam" id="PF07687">
    <property type="entry name" value="M20_dimer"/>
    <property type="match status" value="1"/>
</dbReference>
<evidence type="ECO:0000256" key="7">
    <source>
        <dbReference type="ARBA" id="ARBA00022605"/>
    </source>
</evidence>
<evidence type="ECO:0000259" key="15">
    <source>
        <dbReference type="Pfam" id="PF07687"/>
    </source>
</evidence>
<dbReference type="Pfam" id="PF01546">
    <property type="entry name" value="Peptidase_M20"/>
    <property type="match status" value="1"/>
</dbReference>
<comment type="catalytic activity">
    <reaction evidence="14">
        <text>N-succinyl-(2S,6S)-2,6-diaminopimelate + H2O = (2S,6S)-2,6-diaminopimelate + succinate</text>
        <dbReference type="Rhea" id="RHEA:22608"/>
        <dbReference type="ChEBI" id="CHEBI:15377"/>
        <dbReference type="ChEBI" id="CHEBI:30031"/>
        <dbReference type="ChEBI" id="CHEBI:57609"/>
        <dbReference type="ChEBI" id="CHEBI:58087"/>
        <dbReference type="EC" id="3.5.1.18"/>
    </reaction>
</comment>
<dbReference type="EMBL" id="AGZD01000007">
    <property type="protein sequence ID" value="EKB54876.1"/>
    <property type="molecule type" value="Genomic_DNA"/>
</dbReference>
<dbReference type="CDD" id="cd08659">
    <property type="entry name" value="M20_ArgE_DapE-like"/>
    <property type="match status" value="1"/>
</dbReference>
<dbReference type="InterPro" id="IPR010182">
    <property type="entry name" value="ArgE/DapE"/>
</dbReference>
<comment type="cofactor">
    <cofactor evidence="1">
        <name>Co(2+)</name>
        <dbReference type="ChEBI" id="CHEBI:48828"/>
    </cofactor>
</comment>